<dbReference type="EMBL" id="LAZR01042128">
    <property type="protein sequence ID" value="KKL10274.1"/>
    <property type="molecule type" value="Genomic_DNA"/>
</dbReference>
<proteinExistence type="predicted"/>
<protein>
    <submittedName>
        <fullName evidence="1">Uncharacterized protein</fullName>
    </submittedName>
</protein>
<sequence length="65" mass="7301">MTEEVRVLRILEYKGTREFVTKSLENRGVKEIMKVPNGQISEAFLGGILGFEVISDLITEKEDGS</sequence>
<evidence type="ECO:0000313" key="1">
    <source>
        <dbReference type="EMBL" id="KKL10274.1"/>
    </source>
</evidence>
<gene>
    <name evidence="1" type="ORF">LCGC14_2557470</name>
</gene>
<dbReference type="AlphaFoldDB" id="A0A0F9AL16"/>
<accession>A0A0F9AL16</accession>
<organism evidence="1">
    <name type="scientific">marine sediment metagenome</name>
    <dbReference type="NCBI Taxonomy" id="412755"/>
    <lineage>
        <taxon>unclassified sequences</taxon>
        <taxon>metagenomes</taxon>
        <taxon>ecological metagenomes</taxon>
    </lineage>
</organism>
<reference evidence="1" key="1">
    <citation type="journal article" date="2015" name="Nature">
        <title>Complex archaea that bridge the gap between prokaryotes and eukaryotes.</title>
        <authorList>
            <person name="Spang A."/>
            <person name="Saw J.H."/>
            <person name="Jorgensen S.L."/>
            <person name="Zaremba-Niedzwiedzka K."/>
            <person name="Martijn J."/>
            <person name="Lind A.E."/>
            <person name="van Eijk R."/>
            <person name="Schleper C."/>
            <person name="Guy L."/>
            <person name="Ettema T.J."/>
        </authorList>
    </citation>
    <scope>NUCLEOTIDE SEQUENCE</scope>
</reference>
<name>A0A0F9AL16_9ZZZZ</name>
<comment type="caution">
    <text evidence="1">The sequence shown here is derived from an EMBL/GenBank/DDBJ whole genome shotgun (WGS) entry which is preliminary data.</text>
</comment>